<reference evidence="1 2" key="1">
    <citation type="submission" date="2019-01" db="EMBL/GenBank/DDBJ databases">
        <title>Draft genome sequences of Candidatus Mycoplasma haemohominis SWG34-3 identified from a patient with pyrexia, anemia and liver dysfunction.</title>
        <authorList>
            <person name="Sekizuka T."/>
            <person name="Hattori N."/>
            <person name="Katano H."/>
            <person name="Takuma T."/>
            <person name="Ito T."/>
            <person name="Arai N."/>
            <person name="Yanai R."/>
            <person name="Ishii S."/>
            <person name="Miura Y."/>
            <person name="Tokunaga T."/>
            <person name="Watanabe H."/>
            <person name="Nomura N."/>
            <person name="Eguchi J."/>
            <person name="Arai T."/>
            <person name="Hasegawa H."/>
            <person name="Nakamaki T."/>
            <person name="Wakita T."/>
            <person name="Niki Y."/>
            <person name="Kuroda M."/>
        </authorList>
    </citation>
    <scope>NUCLEOTIDE SEQUENCE [LARGE SCALE GENOMIC DNA]</scope>
    <source>
        <strain evidence="1">SWG34-3</strain>
    </source>
</reference>
<comment type="caution">
    <text evidence="1">The sequence shown here is derived from an EMBL/GenBank/DDBJ whole genome shotgun (WGS) entry which is preliminary data.</text>
</comment>
<accession>A0A478FR73</accession>
<dbReference type="EMBL" id="BIMN01000012">
    <property type="protein sequence ID" value="GCE64071.1"/>
    <property type="molecule type" value="Genomic_DNA"/>
</dbReference>
<proteinExistence type="predicted"/>
<protein>
    <submittedName>
        <fullName evidence="1">Uncharacterized protein</fullName>
    </submittedName>
</protein>
<organism evidence="1 2">
    <name type="scientific">Candidatus Mycoplasma haematohominis</name>
    <dbReference type="NCBI Taxonomy" id="1494318"/>
    <lineage>
        <taxon>Bacteria</taxon>
        <taxon>Bacillati</taxon>
        <taxon>Mycoplasmatota</taxon>
        <taxon>Mollicutes</taxon>
        <taxon>Mycoplasmataceae</taxon>
        <taxon>Mycoplasma</taxon>
    </lineage>
</organism>
<dbReference type="AlphaFoldDB" id="A0A478FR73"/>
<evidence type="ECO:0000313" key="1">
    <source>
        <dbReference type="EMBL" id="GCE64071.1"/>
    </source>
</evidence>
<sequence length="39" mass="4532">MESIKSLINQLIRGGVEDGNRSEKLQQTFTEEMELKNHK</sequence>
<evidence type="ECO:0000313" key="2">
    <source>
        <dbReference type="Proteomes" id="UP000324831"/>
    </source>
</evidence>
<dbReference type="Proteomes" id="UP000324831">
    <property type="component" value="Unassembled WGS sequence"/>
</dbReference>
<gene>
    <name evidence="1" type="ORF">MHSWG343_10790</name>
</gene>
<name>A0A478FR73_9MOLU</name>